<evidence type="ECO:0000256" key="3">
    <source>
        <dbReference type="SAM" id="Phobius"/>
    </source>
</evidence>
<proteinExistence type="predicted"/>
<keyword evidence="3" id="KW-1133">Transmembrane helix</keyword>
<feature type="transmembrane region" description="Helical" evidence="3">
    <location>
        <begin position="511"/>
        <end position="533"/>
    </location>
</feature>
<dbReference type="Pfam" id="PF00149">
    <property type="entry name" value="Metallophos"/>
    <property type="match status" value="1"/>
</dbReference>
<keyword evidence="2" id="KW-0325">Glycoprotein</keyword>
<dbReference type="AlphaFoldDB" id="A0A8T1UFP6"/>
<reference evidence="5" key="1">
    <citation type="submission" date="2021-01" db="EMBL/GenBank/DDBJ databases">
        <title>Phytophthora aleatoria, a newly-described species from Pinus radiata is distinct from Phytophthora cactorum isolates based on comparative genomics.</title>
        <authorList>
            <person name="Mcdougal R."/>
            <person name="Panda P."/>
            <person name="Williams N."/>
            <person name="Studholme D.J."/>
        </authorList>
    </citation>
    <scope>NUCLEOTIDE SEQUENCE</scope>
    <source>
        <strain evidence="5">NZFS 3830</strain>
    </source>
</reference>
<dbReference type="Proteomes" id="UP000688947">
    <property type="component" value="Unassembled WGS sequence"/>
</dbReference>
<sequence>MNSFRQIYYREQVSCSVVIMRCAVWLALTTTGAVITSTASTSSVGFTSLAEADTTTDNSTANNSNNTAGGDDTEGVTVRHILHFSDVHLNISQSLNANDSAQIPVAYGDDAPIRLLVSALDYAKKLLPDPDFFLYTGDHVVHGELSDEYLAEAVEENVETMAKYYSTESNDTTLDITAIIGNADTSPDYTMNVTDPETEENPMIALISGAWNNTMSKSNLDWFNHRGYLAYALDENLIVITLNTLPYSPNHLPDTSNLPDPFKQFEWLNASLSELRGAGKMTYIVGHIPPIIDSYAGAPMWNETYIKTYKLIVSQYTDIIKAQFFGHVHSIEFRLPLSSSLSTQFQQSGMTVDDDYSDSSELVPLFMTAAISPLFLNNPAFMVWDFDSATYDVLDFTVYGGNISEATQDVDWKALFQASTEYGVSSLSTSEITRFVERAAADEQLLEQYYFNSKAQSRLQSSCLDAACQAEWLCSLYWWSTVADFDSCVTSTKASKSSAIQRSISSSAESLLFTSAAIILGGIAATAAFVMVASKVCRRGGDQAATKLLQRQRVHFAAMV</sequence>
<evidence type="ECO:0000259" key="4">
    <source>
        <dbReference type="Pfam" id="PF00149"/>
    </source>
</evidence>
<dbReference type="GO" id="GO:0016787">
    <property type="term" value="F:hydrolase activity"/>
    <property type="evidence" value="ECO:0007669"/>
    <property type="project" value="UniProtKB-KW"/>
</dbReference>
<evidence type="ECO:0000313" key="6">
    <source>
        <dbReference type="Proteomes" id="UP000688947"/>
    </source>
</evidence>
<dbReference type="OrthoDB" id="348678at2759"/>
<organism evidence="5 6">
    <name type="scientific">Phytophthora cactorum</name>
    <dbReference type="NCBI Taxonomy" id="29920"/>
    <lineage>
        <taxon>Eukaryota</taxon>
        <taxon>Sar</taxon>
        <taxon>Stramenopiles</taxon>
        <taxon>Oomycota</taxon>
        <taxon>Peronosporomycetes</taxon>
        <taxon>Peronosporales</taxon>
        <taxon>Peronosporaceae</taxon>
        <taxon>Phytophthora</taxon>
    </lineage>
</organism>
<accession>A0A8T1UFP6</accession>
<keyword evidence="3" id="KW-0812">Transmembrane</keyword>
<name>A0A8T1UFP6_9STRA</name>
<evidence type="ECO:0000256" key="1">
    <source>
        <dbReference type="ARBA" id="ARBA00022801"/>
    </source>
</evidence>
<keyword evidence="3" id="KW-0472">Membrane</keyword>
<dbReference type="InterPro" id="IPR004843">
    <property type="entry name" value="Calcineurin-like_PHP"/>
</dbReference>
<feature type="domain" description="Calcineurin-like phosphoesterase" evidence="4">
    <location>
        <begin position="80"/>
        <end position="329"/>
    </location>
</feature>
<dbReference type="PANTHER" id="PTHR10340">
    <property type="entry name" value="SPHINGOMYELIN PHOSPHODIESTERASE"/>
    <property type="match status" value="1"/>
</dbReference>
<evidence type="ECO:0000256" key="2">
    <source>
        <dbReference type="ARBA" id="ARBA00023180"/>
    </source>
</evidence>
<dbReference type="EMBL" id="JAENGZ010000469">
    <property type="protein sequence ID" value="KAG6958750.1"/>
    <property type="molecule type" value="Genomic_DNA"/>
</dbReference>
<protein>
    <recommendedName>
        <fullName evidence="4">Calcineurin-like phosphoesterase domain-containing protein</fullName>
    </recommendedName>
</protein>
<dbReference type="PANTHER" id="PTHR10340:SF57">
    <property type="entry name" value="METALLOPHOS DOMAIN-CONTAINING PROTEIN"/>
    <property type="match status" value="1"/>
</dbReference>
<keyword evidence="1" id="KW-0378">Hydrolase</keyword>
<evidence type="ECO:0000313" key="5">
    <source>
        <dbReference type="EMBL" id="KAG6958750.1"/>
    </source>
</evidence>
<gene>
    <name evidence="5" type="ORF">JG687_00009207</name>
</gene>
<dbReference type="FunFam" id="3.60.21.10:FF:000242">
    <property type="entry name" value="Uncharacterized protein"/>
    <property type="match status" value="1"/>
</dbReference>
<comment type="caution">
    <text evidence="5">The sequence shown here is derived from an EMBL/GenBank/DDBJ whole genome shotgun (WGS) entry which is preliminary data.</text>
</comment>
<dbReference type="VEuPathDB" id="FungiDB:PC110_g15849"/>